<protein>
    <submittedName>
        <fullName evidence="1">ME53</fullName>
    </submittedName>
</protein>
<dbReference type="GO" id="GO:0008270">
    <property type="term" value="F:zinc ion binding"/>
    <property type="evidence" value="ECO:0007669"/>
    <property type="project" value="InterPro"/>
</dbReference>
<dbReference type="Pfam" id="PF06061">
    <property type="entry name" value="Baculo_ME53"/>
    <property type="match status" value="1"/>
</dbReference>
<keyword evidence="2" id="KW-1185">Reference proteome</keyword>
<sequence length="324" mass="38240">MMSSHGPCSAAKDLRWQFLANQNYYLMCALLDFADQYISGRYHVTNSNRMSIVRHKKPDFIITTSCDICFKPFKRSQSRKLYCRSVKSIVAKNRSTALKKFSLHCFDCYLKQNLDDNFDYYELYPRLHLSVVEELCTINFVNCYMFNIDLTYVETKTTIKEFSQDVFECFQSIVYNKKSNEQIVNIKICTLENTLVNEHADGYFVQKDEDPWCDETRASLIKVIPNESNIVNFLKNHVHFNLTYYYEVYKKVYNTNFDYDILTVIPLVMLECNKCSSKIYKKKYIILYCASCGFTNPWRFPVRAVTYKPNLVKIKNGLICYNII</sequence>
<organismHost>
    <name type="scientific">Adoxophyes honmai</name>
    <name type="common">Smaller tea tortrix moth</name>
    <dbReference type="NCBI Taxonomy" id="85585"/>
</organismHost>
<dbReference type="RefSeq" id="NP_818673.1">
    <property type="nucleotide sequence ID" value="NC_004690.1"/>
</dbReference>
<dbReference type="Proteomes" id="UP000232720">
    <property type="component" value="Genome"/>
</dbReference>
<reference evidence="1 2" key="1">
    <citation type="journal article" date="2003" name="Virology">
        <title>Genome sequence and organization of a nucleopolyhedrovirus isolated from the smaller tea tortrix, Adoxophyes honmai.</title>
        <authorList>
            <person name="Nakai M."/>
            <person name="Goto C."/>
            <person name="Kang W."/>
            <person name="Shikata M."/>
            <person name="Luque T."/>
            <person name="Kunimi Y."/>
        </authorList>
    </citation>
    <scope>NUCLEOTIDE SEQUENCE [LARGE SCALE GENOMIC DNA]</scope>
    <source>
        <strain evidence="1 2">ADN001</strain>
    </source>
</reference>
<organism evidence="1 2">
    <name type="scientific">Adoxophyes honmai nucleopolyhedrovirus</name>
    <dbReference type="NCBI Taxonomy" id="224399"/>
    <lineage>
        <taxon>Viruses</taxon>
        <taxon>Viruses incertae sedis</taxon>
        <taxon>Naldaviricetes</taxon>
        <taxon>Lefavirales</taxon>
        <taxon>Baculoviridae</taxon>
        <taxon>Alphabaculovirus</taxon>
        <taxon>Alphabaculovirus adhonmai</taxon>
    </lineage>
</organism>
<dbReference type="KEGG" id="vg:1485773"/>
<dbReference type="OrthoDB" id="2566at10239"/>
<dbReference type="GO" id="GO:0003677">
    <property type="term" value="F:DNA binding"/>
    <property type="evidence" value="ECO:0007669"/>
    <property type="project" value="InterPro"/>
</dbReference>
<dbReference type="InterPro" id="IPR010336">
    <property type="entry name" value="Baculo_ME53"/>
</dbReference>
<dbReference type="EMBL" id="AP006270">
    <property type="protein sequence ID" value="BAC67277.1"/>
    <property type="molecule type" value="Genomic_DNA"/>
</dbReference>
<evidence type="ECO:0000313" key="1">
    <source>
        <dbReference type="EMBL" id="BAC67277.1"/>
    </source>
</evidence>
<accession>Q80LS0</accession>
<dbReference type="GeneID" id="1485773"/>
<name>Q80LS0_NPVAH</name>
<proteinExistence type="predicted"/>
<evidence type="ECO:0000313" key="2">
    <source>
        <dbReference type="Proteomes" id="UP000232720"/>
    </source>
</evidence>